<dbReference type="Gene3D" id="3.30.200.20">
    <property type="entry name" value="Phosphorylase Kinase, domain 1"/>
    <property type="match status" value="1"/>
</dbReference>
<evidence type="ECO:0000256" key="7">
    <source>
        <dbReference type="ARBA" id="ARBA00023596"/>
    </source>
</evidence>
<dbReference type="HOGENOM" id="CLU_000288_5_15_1"/>
<keyword evidence="5 11" id="KW-0418">Kinase</keyword>
<evidence type="ECO:0000256" key="3">
    <source>
        <dbReference type="ARBA" id="ARBA00022679"/>
    </source>
</evidence>
<evidence type="ECO:0000256" key="5">
    <source>
        <dbReference type="ARBA" id="ARBA00022777"/>
    </source>
</evidence>
<dbReference type="InterPro" id="IPR050494">
    <property type="entry name" value="Ser_Thr_dual-spec_kinase"/>
</dbReference>
<name>A0A066VR53_TILAU</name>
<dbReference type="Gene3D" id="1.10.510.10">
    <property type="entry name" value="Transferase(Phosphotransferase) domain 1"/>
    <property type="match status" value="1"/>
</dbReference>
<evidence type="ECO:0000256" key="8">
    <source>
        <dbReference type="PROSITE-ProRule" id="PRU10141"/>
    </source>
</evidence>
<evidence type="ECO:0000259" key="10">
    <source>
        <dbReference type="PROSITE" id="PS50011"/>
    </source>
</evidence>
<dbReference type="InterPro" id="IPR008271">
    <property type="entry name" value="Ser/Thr_kinase_AS"/>
</dbReference>
<keyword evidence="12" id="KW-1185">Reference proteome</keyword>
<dbReference type="CDD" id="cd14135">
    <property type="entry name" value="STKc_PRP4"/>
    <property type="match status" value="1"/>
</dbReference>
<evidence type="ECO:0000256" key="6">
    <source>
        <dbReference type="ARBA" id="ARBA00022840"/>
    </source>
</evidence>
<evidence type="ECO:0000313" key="12">
    <source>
        <dbReference type="Proteomes" id="UP000027361"/>
    </source>
</evidence>
<dbReference type="SUPFAM" id="SSF56112">
    <property type="entry name" value="Protein kinase-like (PK-like)"/>
    <property type="match status" value="1"/>
</dbReference>
<reference evidence="11 12" key="1">
    <citation type="submission" date="2014-05" db="EMBL/GenBank/DDBJ databases">
        <title>Draft genome sequence of a rare smut relative, Tilletiaria anomala UBC 951.</title>
        <authorList>
            <consortium name="DOE Joint Genome Institute"/>
            <person name="Toome M."/>
            <person name="Kuo A."/>
            <person name="Henrissat B."/>
            <person name="Lipzen A."/>
            <person name="Tritt A."/>
            <person name="Yoshinaga Y."/>
            <person name="Zane M."/>
            <person name="Barry K."/>
            <person name="Grigoriev I.V."/>
            <person name="Spatafora J.W."/>
            <person name="Aimea M.C."/>
        </authorList>
    </citation>
    <scope>NUCLEOTIDE SEQUENCE [LARGE SCALE GENOMIC DNA]</scope>
    <source>
        <strain evidence="11 12">UBC 951</strain>
    </source>
</reference>
<evidence type="ECO:0000256" key="9">
    <source>
        <dbReference type="RuleBase" id="RU000304"/>
    </source>
</evidence>
<dbReference type="RefSeq" id="XP_013242172.1">
    <property type="nucleotide sequence ID" value="XM_013386718.1"/>
</dbReference>
<protein>
    <recommendedName>
        <fullName evidence="1">non-specific serine/threonine protein kinase</fullName>
        <ecNumber evidence="1">2.7.11.1</ecNumber>
    </recommendedName>
</protein>
<dbReference type="InterPro" id="IPR017441">
    <property type="entry name" value="Protein_kinase_ATP_BS"/>
</dbReference>
<dbReference type="PANTHER" id="PTHR24058:SF103">
    <property type="entry name" value="SERINE_THREONINE-PROTEIN KINASE PRP4 HOMOLOG"/>
    <property type="match status" value="1"/>
</dbReference>
<dbReference type="PROSITE" id="PS00107">
    <property type="entry name" value="PROTEIN_KINASE_ATP"/>
    <property type="match status" value="1"/>
</dbReference>
<accession>A0A066VR53</accession>
<feature type="domain" description="Protein kinase" evidence="10">
    <location>
        <begin position="106"/>
        <end position="424"/>
    </location>
</feature>
<comment type="caution">
    <text evidence="11">The sequence shown here is derived from an EMBL/GenBank/DDBJ whole genome shotgun (WGS) entry which is preliminary data.</text>
</comment>
<organism evidence="11 12">
    <name type="scientific">Tilletiaria anomala (strain ATCC 24038 / CBS 436.72 / UBC 951)</name>
    <dbReference type="NCBI Taxonomy" id="1037660"/>
    <lineage>
        <taxon>Eukaryota</taxon>
        <taxon>Fungi</taxon>
        <taxon>Dikarya</taxon>
        <taxon>Basidiomycota</taxon>
        <taxon>Ustilaginomycotina</taxon>
        <taxon>Exobasidiomycetes</taxon>
        <taxon>Georgefischeriales</taxon>
        <taxon>Tilletiariaceae</taxon>
        <taxon>Tilletiaria</taxon>
    </lineage>
</organism>
<dbReference type="GO" id="GO:0005524">
    <property type="term" value="F:ATP binding"/>
    <property type="evidence" value="ECO:0007669"/>
    <property type="project" value="UniProtKB-UniRule"/>
</dbReference>
<dbReference type="GO" id="GO:0045292">
    <property type="term" value="P:mRNA cis splicing, via spliceosome"/>
    <property type="evidence" value="ECO:0007669"/>
    <property type="project" value="InterPro"/>
</dbReference>
<dbReference type="EC" id="2.7.11.1" evidence="1"/>
<dbReference type="OrthoDB" id="9332038at2759"/>
<dbReference type="SMART" id="SM00220">
    <property type="entry name" value="S_TKc"/>
    <property type="match status" value="1"/>
</dbReference>
<comment type="similarity">
    <text evidence="7">Belongs to the protein kinase superfamily. CMGC Ser/Thr protein kinase family.</text>
</comment>
<sequence length="425" mass="47543">MRTGYLSTVPTMSVSQGIPAEDHLASTDSRSPIYRTSFTEKSSAAGEIEDMFSLDESRDFIPAIGDTKVTSSVPVHSDSGGHEDNFDDPQGYYRVTLGESLQDGRYSVVANLGKGMFSTVVRARDTHNHNREVAIKIIRSQETMCKAGLKEMTILKKLAEADPEDKRHVVRLEKHFMHRNHLCMVFESLSMNLREVVKRFGKDVGLNIRAVKAYAHQMLLALSLMRKLNIMHADLKPDNILVNDAKTILKVCDLGSASDTSETEITPYLVSRFYRAPEIILGQPYDCAIDMWSIGCTLFELYTGKILFPGRSNNQMLLLMQELKGKFTAKQARRGTFGPAYFDNTNSFLLNDVDKTSGQPIVKRITIAGPKQGLKAKLLPATNARIPGDELRLLKQFVDLLERMLELDPAKRISPKEALSHAFLS</sequence>
<dbReference type="GeneID" id="25261715"/>
<dbReference type="PROSITE" id="PS00108">
    <property type="entry name" value="PROTEIN_KINASE_ST"/>
    <property type="match status" value="1"/>
</dbReference>
<keyword evidence="6 8" id="KW-0067">ATP-binding</keyword>
<dbReference type="EMBL" id="JMSN01000067">
    <property type="protein sequence ID" value="KDN42748.1"/>
    <property type="molecule type" value="Genomic_DNA"/>
</dbReference>
<dbReference type="FunFam" id="1.10.510.10:FF:000078">
    <property type="entry name" value="Serine/threonine-protein kinase PRP4 homolog"/>
    <property type="match status" value="1"/>
</dbReference>
<dbReference type="PROSITE" id="PS50011">
    <property type="entry name" value="PROTEIN_KINASE_DOM"/>
    <property type="match status" value="1"/>
</dbReference>
<dbReference type="STRING" id="1037660.A0A066VR53"/>
<dbReference type="Proteomes" id="UP000027361">
    <property type="component" value="Unassembled WGS sequence"/>
</dbReference>
<dbReference type="InterPro" id="IPR044092">
    <property type="entry name" value="STKc_PRP4"/>
</dbReference>
<evidence type="ECO:0000256" key="2">
    <source>
        <dbReference type="ARBA" id="ARBA00022527"/>
    </source>
</evidence>
<keyword evidence="4 8" id="KW-0547">Nucleotide-binding</keyword>
<dbReference type="InterPro" id="IPR000719">
    <property type="entry name" value="Prot_kinase_dom"/>
</dbReference>
<dbReference type="InParanoid" id="A0A066VR53"/>
<dbReference type="AlphaFoldDB" id="A0A066VR53"/>
<gene>
    <name evidence="11" type="ORF">K437DRAFT_158345</name>
</gene>
<keyword evidence="3" id="KW-0808">Transferase</keyword>
<dbReference type="Pfam" id="PF00069">
    <property type="entry name" value="Pkinase"/>
    <property type="match status" value="1"/>
</dbReference>
<dbReference type="FunCoup" id="A0A066VR53">
    <property type="interactions" value="99"/>
</dbReference>
<keyword evidence="2 9" id="KW-0723">Serine/threonine-protein kinase</keyword>
<dbReference type="OMA" id="PEIIMGH"/>
<proteinExistence type="inferred from homology"/>
<evidence type="ECO:0000313" key="11">
    <source>
        <dbReference type="EMBL" id="KDN42748.1"/>
    </source>
</evidence>
<evidence type="ECO:0000256" key="1">
    <source>
        <dbReference type="ARBA" id="ARBA00012513"/>
    </source>
</evidence>
<evidence type="ECO:0000256" key="4">
    <source>
        <dbReference type="ARBA" id="ARBA00022741"/>
    </source>
</evidence>
<feature type="binding site" evidence="8">
    <location>
        <position position="136"/>
    </location>
    <ligand>
        <name>ATP</name>
        <dbReference type="ChEBI" id="CHEBI:30616"/>
    </ligand>
</feature>
<dbReference type="PANTHER" id="PTHR24058">
    <property type="entry name" value="DUAL SPECIFICITY PROTEIN KINASE"/>
    <property type="match status" value="1"/>
</dbReference>
<dbReference type="InterPro" id="IPR011009">
    <property type="entry name" value="Kinase-like_dom_sf"/>
</dbReference>
<dbReference type="GO" id="GO:0004674">
    <property type="term" value="F:protein serine/threonine kinase activity"/>
    <property type="evidence" value="ECO:0007669"/>
    <property type="project" value="UniProtKB-KW"/>
</dbReference>